<dbReference type="PROSITE" id="PS50850">
    <property type="entry name" value="MFS"/>
    <property type="match status" value="1"/>
</dbReference>
<feature type="transmembrane region" description="Helical" evidence="4">
    <location>
        <begin position="302"/>
        <end position="320"/>
    </location>
</feature>
<gene>
    <name evidence="6" type="ORF">GCM10023313_05370</name>
</gene>
<dbReference type="Gene3D" id="1.20.1250.20">
    <property type="entry name" value="MFS general substrate transporter like domains"/>
    <property type="match status" value="1"/>
</dbReference>
<dbReference type="Proteomes" id="UP001501436">
    <property type="component" value="Unassembled WGS sequence"/>
</dbReference>
<evidence type="ECO:0000256" key="3">
    <source>
        <dbReference type="ARBA" id="ARBA00023136"/>
    </source>
</evidence>
<evidence type="ECO:0000256" key="2">
    <source>
        <dbReference type="ARBA" id="ARBA00022989"/>
    </source>
</evidence>
<feature type="domain" description="Major facilitator superfamily (MFS) profile" evidence="5">
    <location>
        <begin position="14"/>
        <end position="392"/>
    </location>
</feature>
<evidence type="ECO:0000313" key="6">
    <source>
        <dbReference type="EMBL" id="GAA4905624.1"/>
    </source>
</evidence>
<feature type="transmembrane region" description="Helical" evidence="4">
    <location>
        <begin position="252"/>
        <end position="272"/>
    </location>
</feature>
<protein>
    <submittedName>
        <fullName evidence="6">MFS transporter</fullName>
    </submittedName>
</protein>
<feature type="transmembrane region" description="Helical" evidence="4">
    <location>
        <begin position="81"/>
        <end position="98"/>
    </location>
</feature>
<accession>A0ABP9FKX4</accession>
<feature type="transmembrane region" description="Helical" evidence="4">
    <location>
        <begin position="218"/>
        <end position="240"/>
    </location>
</feature>
<dbReference type="Pfam" id="PF07690">
    <property type="entry name" value="MFS_1"/>
    <property type="match status" value="1"/>
</dbReference>
<dbReference type="RefSeq" id="WP_345329354.1">
    <property type="nucleotide sequence ID" value="NZ_BAABJI010000001.1"/>
</dbReference>
<evidence type="ECO:0000256" key="1">
    <source>
        <dbReference type="ARBA" id="ARBA00022692"/>
    </source>
</evidence>
<evidence type="ECO:0000259" key="5">
    <source>
        <dbReference type="PROSITE" id="PS50850"/>
    </source>
</evidence>
<keyword evidence="3 4" id="KW-0472">Membrane</keyword>
<feature type="transmembrane region" description="Helical" evidence="4">
    <location>
        <begin position="341"/>
        <end position="359"/>
    </location>
</feature>
<comment type="caution">
    <text evidence="6">The sequence shown here is derived from an EMBL/GenBank/DDBJ whole genome shotgun (WGS) entry which is preliminary data.</text>
</comment>
<keyword evidence="1 4" id="KW-0812">Transmembrane</keyword>
<dbReference type="PANTHER" id="PTHR42910:SF1">
    <property type="entry name" value="MAJOR FACILITATOR SUPERFAMILY (MFS) PROFILE DOMAIN-CONTAINING PROTEIN"/>
    <property type="match status" value="1"/>
</dbReference>
<evidence type="ECO:0000256" key="4">
    <source>
        <dbReference type="SAM" id="Phobius"/>
    </source>
</evidence>
<feature type="transmembrane region" description="Helical" evidence="4">
    <location>
        <begin position="12"/>
        <end position="31"/>
    </location>
</feature>
<feature type="transmembrane region" description="Helical" evidence="4">
    <location>
        <begin position="51"/>
        <end position="69"/>
    </location>
</feature>
<dbReference type="EMBL" id="BAABJI010000001">
    <property type="protein sequence ID" value="GAA4905624.1"/>
    <property type="molecule type" value="Genomic_DNA"/>
</dbReference>
<feature type="transmembrane region" description="Helical" evidence="4">
    <location>
        <begin position="365"/>
        <end position="388"/>
    </location>
</feature>
<dbReference type="PANTHER" id="PTHR42910">
    <property type="entry name" value="TRANSPORTER SCO4007-RELATED"/>
    <property type="match status" value="1"/>
</dbReference>
<organism evidence="6 7">
    <name type="scientific">Mucilaginibacter defluvii</name>
    <dbReference type="NCBI Taxonomy" id="1196019"/>
    <lineage>
        <taxon>Bacteria</taxon>
        <taxon>Pseudomonadati</taxon>
        <taxon>Bacteroidota</taxon>
        <taxon>Sphingobacteriia</taxon>
        <taxon>Sphingobacteriales</taxon>
        <taxon>Sphingobacteriaceae</taxon>
        <taxon>Mucilaginibacter</taxon>
    </lineage>
</organism>
<feature type="transmembrane region" description="Helical" evidence="4">
    <location>
        <begin position="165"/>
        <end position="185"/>
    </location>
</feature>
<feature type="transmembrane region" description="Helical" evidence="4">
    <location>
        <begin position="279"/>
        <end position="296"/>
    </location>
</feature>
<name>A0ABP9FKX4_9SPHI</name>
<dbReference type="CDD" id="cd17324">
    <property type="entry name" value="MFS_NepI_like"/>
    <property type="match status" value="1"/>
</dbReference>
<keyword evidence="2 4" id="KW-1133">Transmembrane helix</keyword>
<keyword evidence="7" id="KW-1185">Reference proteome</keyword>
<dbReference type="SUPFAM" id="SSF103473">
    <property type="entry name" value="MFS general substrate transporter"/>
    <property type="match status" value="1"/>
</dbReference>
<dbReference type="InterPro" id="IPR011701">
    <property type="entry name" value="MFS"/>
</dbReference>
<feature type="transmembrane region" description="Helical" evidence="4">
    <location>
        <begin position="137"/>
        <end position="159"/>
    </location>
</feature>
<dbReference type="InterPro" id="IPR036259">
    <property type="entry name" value="MFS_trans_sf"/>
</dbReference>
<dbReference type="InterPro" id="IPR020846">
    <property type="entry name" value="MFS_dom"/>
</dbReference>
<reference evidence="7" key="1">
    <citation type="journal article" date="2019" name="Int. J. Syst. Evol. Microbiol.">
        <title>The Global Catalogue of Microorganisms (GCM) 10K type strain sequencing project: providing services to taxonomists for standard genome sequencing and annotation.</title>
        <authorList>
            <consortium name="The Broad Institute Genomics Platform"/>
            <consortium name="The Broad Institute Genome Sequencing Center for Infectious Disease"/>
            <person name="Wu L."/>
            <person name="Ma J."/>
        </authorList>
    </citation>
    <scope>NUCLEOTIDE SEQUENCE [LARGE SCALE GENOMIC DNA]</scope>
    <source>
        <strain evidence="7">JCM 18283</strain>
    </source>
</reference>
<feature type="transmembrane region" description="Helical" evidence="4">
    <location>
        <begin position="104"/>
        <end position="125"/>
    </location>
</feature>
<evidence type="ECO:0000313" key="7">
    <source>
        <dbReference type="Proteomes" id="UP001501436"/>
    </source>
</evidence>
<proteinExistence type="predicted"/>
<sequence length="392" mass="42200">MNTDNNKPTLTPALTWLMAIGAGVVVANNYYNQPLLGKIAAEFKVTEAKASLIAMLTQIGYATGLLLIIPLGDMLRRKKLILFDFIFIVIALLAAGWARSINMLMVASFFIGLTSVVPQLFVPLAAQLAKPEESGKAIGTVMSGLLVGVLTSRTISGFVGEHFGWRSIFFIAAGLMVLLWIALYIKLPDLRPQFKGTYGSLMRSVVYLAKTEPALRLAAARGMLGFASFSAFWTTLVFLLEGPPFFKGADVSGAFGIIGAGGAIAASVVGRLSDKMKRSLIITATLIMMVAAWGMFGVYGYYFAGLIIGVILLDLGLQAMHIVNQTIIFALHPEARNRLNTVYMVCYFIGGAMGTWLGGICWQSWGWMGVSALGGALVICALLLQVVFGREE</sequence>